<feature type="domain" description="UspA" evidence="3">
    <location>
        <begin position="37"/>
        <end position="167"/>
    </location>
</feature>
<dbReference type="EMBL" id="LT629710">
    <property type="protein sequence ID" value="SDP29775.1"/>
    <property type="molecule type" value="Genomic_DNA"/>
</dbReference>
<reference evidence="4 5" key="1">
    <citation type="submission" date="2016-10" db="EMBL/GenBank/DDBJ databases">
        <authorList>
            <person name="de Groot N.N."/>
        </authorList>
    </citation>
    <scope>NUCLEOTIDE SEQUENCE [LARGE SCALE GENOMIC DNA]</scope>
    <source>
        <strain evidence="5">P4-7,KCTC 19426,CECT 7604</strain>
    </source>
</reference>
<proteinExistence type="inferred from homology"/>
<dbReference type="STRING" id="1090615.SAMN04515671_3614"/>
<sequence>MKRRDYRSQMPPREERPVAWTPRVEMQGITGAARPPRIVVGVDGSAASIDALRWAARRAELTGGTVESVISWQLPLYGAEFGAAEVDWAGTAREALGLAVSQALNAGCCVITRVVRGPPVDVLLQAAAGADLLVVGTRRLGALLRILSQSVRKRVVAHATCPVVVIHHRRPKPAGRPRAPTASPIRVDDDSLRRVDPGPGSCMALRARARNPRPARTGIHRPPTVRRASPDPPTGTYLCAPVPAAARTTANHTPAQHGPHRHSAGCPRQRQRTATAGQCPLSAVLRTRRSGTGIRSAHRQRPDMTSGALCPVGQRVIGSTRPIGSRRGSPGNVDSQMVFAAMDPTAASTFAAFGQRQEGGNQYFQTIENPVVPTRRYTFARSHAELSRRLR</sequence>
<dbReference type="InterPro" id="IPR006016">
    <property type="entry name" value="UspA"/>
</dbReference>
<dbReference type="PRINTS" id="PR01438">
    <property type="entry name" value="UNVRSLSTRESS"/>
</dbReference>
<comment type="similarity">
    <text evidence="1">Belongs to the universal stress protein A family.</text>
</comment>
<feature type="region of interest" description="Disordered" evidence="2">
    <location>
        <begin position="170"/>
        <end position="233"/>
    </location>
</feature>
<protein>
    <submittedName>
        <fullName evidence="4">Nucleotide-binding universal stress protein, UspA family</fullName>
    </submittedName>
</protein>
<evidence type="ECO:0000259" key="3">
    <source>
        <dbReference type="Pfam" id="PF00582"/>
    </source>
</evidence>
<dbReference type="SUPFAM" id="SSF52402">
    <property type="entry name" value="Adenine nucleotide alpha hydrolases-like"/>
    <property type="match status" value="1"/>
</dbReference>
<dbReference type="InterPro" id="IPR006015">
    <property type="entry name" value="Universal_stress_UspA"/>
</dbReference>
<evidence type="ECO:0000313" key="4">
    <source>
        <dbReference type="EMBL" id="SDP29775.1"/>
    </source>
</evidence>
<dbReference type="PANTHER" id="PTHR46553">
    <property type="entry name" value="ADENINE NUCLEOTIDE ALPHA HYDROLASES-LIKE SUPERFAMILY PROTEIN"/>
    <property type="match status" value="1"/>
</dbReference>
<accession>A0A1H0RK00</accession>
<dbReference type="AlphaFoldDB" id="A0A1H0RK00"/>
<gene>
    <name evidence="4" type="ORF">SAMN04515671_3614</name>
</gene>
<organism evidence="4 5">
    <name type="scientific">Nakamurella panacisegetis</name>
    <dbReference type="NCBI Taxonomy" id="1090615"/>
    <lineage>
        <taxon>Bacteria</taxon>
        <taxon>Bacillati</taxon>
        <taxon>Actinomycetota</taxon>
        <taxon>Actinomycetes</taxon>
        <taxon>Nakamurellales</taxon>
        <taxon>Nakamurellaceae</taxon>
        <taxon>Nakamurella</taxon>
    </lineage>
</organism>
<dbReference type="Proteomes" id="UP000198741">
    <property type="component" value="Chromosome I"/>
</dbReference>
<dbReference type="CDD" id="cd00293">
    <property type="entry name" value="USP-like"/>
    <property type="match status" value="1"/>
</dbReference>
<dbReference type="InterPro" id="IPR014729">
    <property type="entry name" value="Rossmann-like_a/b/a_fold"/>
</dbReference>
<dbReference type="Pfam" id="PF00582">
    <property type="entry name" value="Usp"/>
    <property type="match status" value="1"/>
</dbReference>
<dbReference type="PANTHER" id="PTHR46553:SF3">
    <property type="entry name" value="ADENINE NUCLEOTIDE ALPHA HYDROLASES-LIKE SUPERFAMILY PROTEIN"/>
    <property type="match status" value="1"/>
</dbReference>
<evidence type="ECO:0000256" key="1">
    <source>
        <dbReference type="ARBA" id="ARBA00008791"/>
    </source>
</evidence>
<dbReference type="Gene3D" id="3.40.50.620">
    <property type="entry name" value="HUPs"/>
    <property type="match status" value="1"/>
</dbReference>
<name>A0A1H0RK00_9ACTN</name>
<keyword evidence="5" id="KW-1185">Reference proteome</keyword>
<evidence type="ECO:0000256" key="2">
    <source>
        <dbReference type="SAM" id="MobiDB-lite"/>
    </source>
</evidence>
<feature type="compositionally biased region" description="Basic and acidic residues" evidence="2">
    <location>
        <begin position="186"/>
        <end position="196"/>
    </location>
</feature>
<evidence type="ECO:0000313" key="5">
    <source>
        <dbReference type="Proteomes" id="UP000198741"/>
    </source>
</evidence>